<dbReference type="InterPro" id="IPR028261">
    <property type="entry name" value="DPD_II"/>
</dbReference>
<dbReference type="Gene3D" id="1.10.1060.10">
    <property type="entry name" value="Alpha-helical ferredoxin"/>
    <property type="match status" value="1"/>
</dbReference>
<dbReference type="EMBL" id="BART01030667">
    <property type="protein sequence ID" value="GAH18254.1"/>
    <property type="molecule type" value="Genomic_DNA"/>
</dbReference>
<name>X1EM95_9ZZZZ</name>
<reference evidence="2" key="1">
    <citation type="journal article" date="2014" name="Front. Microbiol.">
        <title>High frequency of phylogenetically diverse reductive dehalogenase-homologous genes in deep subseafloor sedimentary metagenomes.</title>
        <authorList>
            <person name="Kawai M."/>
            <person name="Futagami T."/>
            <person name="Toyoda A."/>
            <person name="Takaki Y."/>
            <person name="Nishi S."/>
            <person name="Hori S."/>
            <person name="Arai W."/>
            <person name="Tsubouchi T."/>
            <person name="Morono Y."/>
            <person name="Uchiyama I."/>
            <person name="Ito T."/>
            <person name="Fujiyama A."/>
            <person name="Inagaki F."/>
            <person name="Takami H."/>
        </authorList>
    </citation>
    <scope>NUCLEOTIDE SEQUENCE</scope>
    <source>
        <strain evidence="2">Expedition CK06-06</strain>
    </source>
</reference>
<dbReference type="Pfam" id="PF14691">
    <property type="entry name" value="Fer4_20"/>
    <property type="match status" value="1"/>
</dbReference>
<gene>
    <name evidence="2" type="ORF">S01H4_53466</name>
</gene>
<comment type="caution">
    <text evidence="2">The sequence shown here is derived from an EMBL/GenBank/DDBJ whole genome shotgun (WGS) entry which is preliminary data.</text>
</comment>
<evidence type="ECO:0000259" key="1">
    <source>
        <dbReference type="Pfam" id="PF14691"/>
    </source>
</evidence>
<dbReference type="SUPFAM" id="SSF46548">
    <property type="entry name" value="alpha-helical ferredoxin"/>
    <property type="match status" value="1"/>
</dbReference>
<proteinExistence type="predicted"/>
<feature type="non-terminal residue" evidence="2">
    <location>
        <position position="132"/>
    </location>
</feature>
<dbReference type="PANTHER" id="PTHR42783">
    <property type="entry name" value="GLUTAMATE SYNTHASE [NADPH] SMALL CHAIN"/>
    <property type="match status" value="1"/>
</dbReference>
<protein>
    <recommendedName>
        <fullName evidence="1">Dihydroprymidine dehydrogenase domain-containing protein</fullName>
    </recommendedName>
</protein>
<sequence length="132" mass="14656">MELTAKERMAIERHGMAEQPPDLRNRNFEEVPYGYTPEEAVAEAQRCLSCKKMPCVSGCPVEVPIPEFIALVAEKKFAEAARVIKTKNVLPAVCGRVCPQETQCEGVCVRGKKDIKEAVAVGNLERFVADYE</sequence>
<accession>X1EM95</accession>
<dbReference type="InterPro" id="IPR009051">
    <property type="entry name" value="Helical_ferredxn"/>
</dbReference>
<organism evidence="2">
    <name type="scientific">marine sediment metagenome</name>
    <dbReference type="NCBI Taxonomy" id="412755"/>
    <lineage>
        <taxon>unclassified sequences</taxon>
        <taxon>metagenomes</taxon>
        <taxon>ecological metagenomes</taxon>
    </lineage>
</organism>
<feature type="domain" description="Dihydroprymidine dehydrogenase" evidence="1">
    <location>
        <begin position="24"/>
        <end position="131"/>
    </location>
</feature>
<evidence type="ECO:0000313" key="2">
    <source>
        <dbReference type="EMBL" id="GAH18254.1"/>
    </source>
</evidence>
<dbReference type="GO" id="GO:0051536">
    <property type="term" value="F:iron-sulfur cluster binding"/>
    <property type="evidence" value="ECO:0007669"/>
    <property type="project" value="InterPro"/>
</dbReference>
<dbReference type="AlphaFoldDB" id="X1EM95"/>
<dbReference type="PANTHER" id="PTHR42783:SF3">
    <property type="entry name" value="GLUTAMATE SYNTHASE [NADPH] SMALL CHAIN-RELATED"/>
    <property type="match status" value="1"/>
</dbReference>